<sequence>MALPDVGLFDSAIAGETVMLAARIAGEVGIGKRGPASQEEERKKRIA</sequence>
<organism evidence="1 2">
    <name type="scientific">Paraburkholderia bengalensis</name>
    <dbReference type="NCBI Taxonomy" id="2747562"/>
    <lineage>
        <taxon>Bacteria</taxon>
        <taxon>Pseudomonadati</taxon>
        <taxon>Pseudomonadota</taxon>
        <taxon>Betaproteobacteria</taxon>
        <taxon>Burkholderiales</taxon>
        <taxon>Burkholderiaceae</taxon>
        <taxon>Paraburkholderia</taxon>
    </lineage>
</organism>
<dbReference type="Proteomes" id="UP001386437">
    <property type="component" value="Unassembled WGS sequence"/>
</dbReference>
<protein>
    <submittedName>
        <fullName evidence="1">Uncharacterized protein</fullName>
    </submittedName>
</protein>
<comment type="caution">
    <text evidence="1">The sequence shown here is derived from an EMBL/GenBank/DDBJ whole genome shotgun (WGS) entry which is preliminary data.</text>
</comment>
<reference evidence="1 2" key="1">
    <citation type="journal article" date="2022" name="Arch. Microbiol.">
        <title>Paraburkholderia bengalensis sp. nov. isolated from roots of Oryza sativa, IR64.</title>
        <authorList>
            <person name="Nag P."/>
            <person name="Mondal N."/>
            <person name="Sarkar J."/>
            <person name="Das S."/>
        </authorList>
    </citation>
    <scope>NUCLEOTIDE SEQUENCE [LARGE SCALE GENOMIC DNA]</scope>
    <source>
        <strain evidence="1 2">IR64_4_BI</strain>
    </source>
</reference>
<accession>A0ABU8J6E2</accession>
<evidence type="ECO:0000313" key="2">
    <source>
        <dbReference type="Proteomes" id="UP001386437"/>
    </source>
</evidence>
<name>A0ABU8J6E2_9BURK</name>
<keyword evidence="2" id="KW-1185">Reference proteome</keyword>
<gene>
    <name evidence="1" type="ORF">H3V53_40340</name>
</gene>
<proteinExistence type="predicted"/>
<dbReference type="RefSeq" id="WP_336602674.1">
    <property type="nucleotide sequence ID" value="NZ_JACFYJ010000158.1"/>
</dbReference>
<dbReference type="EMBL" id="JACFYJ010000158">
    <property type="protein sequence ID" value="MEI6003113.1"/>
    <property type="molecule type" value="Genomic_DNA"/>
</dbReference>
<evidence type="ECO:0000313" key="1">
    <source>
        <dbReference type="EMBL" id="MEI6003113.1"/>
    </source>
</evidence>